<dbReference type="Pfam" id="PF20231">
    <property type="entry name" value="DUF6589"/>
    <property type="match status" value="1"/>
</dbReference>
<reference evidence="3" key="1">
    <citation type="journal article" date="2018" name="Genome Biol. Evol.">
        <title>Genomics and development of Lentinus tigrinus, a white-rot wood-decaying mushroom with dimorphic fruiting bodies.</title>
        <authorList>
            <person name="Wu B."/>
            <person name="Xu Z."/>
            <person name="Knudson A."/>
            <person name="Carlson A."/>
            <person name="Chen N."/>
            <person name="Kovaka S."/>
            <person name="LaButti K."/>
            <person name="Lipzen A."/>
            <person name="Pennachio C."/>
            <person name="Riley R."/>
            <person name="Schakwitz W."/>
            <person name="Umezawa K."/>
            <person name="Ohm R.A."/>
            <person name="Grigoriev I.V."/>
            <person name="Nagy L.G."/>
            <person name="Gibbons J."/>
            <person name="Hibbett D."/>
        </authorList>
    </citation>
    <scope>NUCLEOTIDE SEQUENCE [LARGE SCALE GENOMIC DNA]</scope>
    <source>
        <strain evidence="3">ALCF2SS1-6</strain>
    </source>
</reference>
<evidence type="ECO:0000259" key="2">
    <source>
        <dbReference type="Pfam" id="PF20231"/>
    </source>
</evidence>
<evidence type="ECO:0000313" key="4">
    <source>
        <dbReference type="Proteomes" id="UP000313359"/>
    </source>
</evidence>
<name>A0A5C2RLT0_9APHY</name>
<feature type="region of interest" description="Disordered" evidence="1">
    <location>
        <begin position="335"/>
        <end position="369"/>
    </location>
</feature>
<evidence type="ECO:0000256" key="1">
    <source>
        <dbReference type="SAM" id="MobiDB-lite"/>
    </source>
</evidence>
<organism evidence="3 4">
    <name type="scientific">Lentinus tigrinus ALCF2SS1-6</name>
    <dbReference type="NCBI Taxonomy" id="1328759"/>
    <lineage>
        <taxon>Eukaryota</taxon>
        <taxon>Fungi</taxon>
        <taxon>Dikarya</taxon>
        <taxon>Basidiomycota</taxon>
        <taxon>Agaricomycotina</taxon>
        <taxon>Agaricomycetes</taxon>
        <taxon>Polyporales</taxon>
        <taxon>Polyporaceae</taxon>
        <taxon>Lentinus</taxon>
    </lineage>
</organism>
<sequence length="369" mass="41978">MGSTTGAESSVTHHRLQFVVFVLGLFHLEMACADAIWRMYIEPKHLRTDPNGLYQHMCKIRPHDSSRIGSKPGFRLMHDLIHQCAAARMLDAWRVEVGRHNPSHSTLEAFATSQPSWEDVEALSLALVARYVDKPGSPDGEFRNASLILGRLLLYVELCHAMKHGDIGRVERTFLHWVFVFKKVGKHKYASELVRISNNLKHTYPPRLARAIRLNWLCNPTGKPDGFLLMVDWLVELMNLFTKVVYGSSGYTRTYQLVIKQSPLIELFRKVHTLFQDNFHLLHRSVRHAPPDLTNTIKILLEALQVHDVHVLKPGRAVDVQLEDHLRDGMHIMQTTSGMVDRDGEGDDDDDGEAEDTMDIGIDDLEAAE</sequence>
<accession>A0A5C2RLT0</accession>
<feature type="compositionally biased region" description="Acidic residues" evidence="1">
    <location>
        <begin position="344"/>
        <end position="369"/>
    </location>
</feature>
<feature type="domain" description="DUF6589" evidence="2">
    <location>
        <begin position="13"/>
        <end position="288"/>
    </location>
</feature>
<dbReference type="OrthoDB" id="4743193at2759"/>
<protein>
    <recommendedName>
        <fullName evidence="2">DUF6589 domain-containing protein</fullName>
    </recommendedName>
</protein>
<dbReference type="Proteomes" id="UP000313359">
    <property type="component" value="Unassembled WGS sequence"/>
</dbReference>
<dbReference type="InterPro" id="IPR046496">
    <property type="entry name" value="DUF6589"/>
</dbReference>
<gene>
    <name evidence="3" type="ORF">L227DRAFT_515315</name>
</gene>
<dbReference type="AlphaFoldDB" id="A0A5C2RLT0"/>
<dbReference type="EMBL" id="ML122421">
    <property type="protein sequence ID" value="RPD52131.1"/>
    <property type="molecule type" value="Genomic_DNA"/>
</dbReference>
<proteinExistence type="predicted"/>
<keyword evidence="4" id="KW-1185">Reference proteome</keyword>
<evidence type="ECO:0000313" key="3">
    <source>
        <dbReference type="EMBL" id="RPD52131.1"/>
    </source>
</evidence>
<dbReference type="STRING" id="1328759.A0A5C2RLT0"/>